<dbReference type="PANTHER" id="PTHR37293:SF5">
    <property type="entry name" value="DNA REPLICATION PROTEIN"/>
    <property type="match status" value="1"/>
</dbReference>
<comment type="similarity">
    <text evidence="1">Belongs to the DnaB/DnaD family.</text>
</comment>
<proteinExistence type="inferred from homology"/>
<dbReference type="InterPro" id="IPR017019">
    <property type="entry name" value="DNA_replication_prd_bac"/>
</dbReference>
<name>C4Z4M0_LACE2</name>
<gene>
    <name evidence="3" type="ordered locus">EUBELI_01920</name>
</gene>
<organism evidence="3 4">
    <name type="scientific">Lachnospira eligens (strain ATCC 27750 / DSM 3376 / VPI C15-48 / C15-B4)</name>
    <name type="common">Eubacterium eligens</name>
    <dbReference type="NCBI Taxonomy" id="515620"/>
    <lineage>
        <taxon>Bacteria</taxon>
        <taxon>Bacillati</taxon>
        <taxon>Bacillota</taxon>
        <taxon>Clostridia</taxon>
        <taxon>Lachnospirales</taxon>
        <taxon>Lachnospiraceae</taxon>
        <taxon>Lachnospira</taxon>
    </lineage>
</organism>
<dbReference type="STRING" id="515620.EUBELI_01920"/>
<dbReference type="Proteomes" id="UP000001476">
    <property type="component" value="Chromosome"/>
</dbReference>
<dbReference type="eggNOG" id="COG3935">
    <property type="taxonomic scope" value="Bacteria"/>
</dbReference>
<dbReference type="InterPro" id="IPR053162">
    <property type="entry name" value="DnaD"/>
</dbReference>
<dbReference type="AlphaFoldDB" id="C4Z4M0"/>
<reference evidence="3 4" key="1">
    <citation type="journal article" date="2009" name="Proc. Natl. Acad. Sci. U.S.A.">
        <title>Characterizing a model human gut microbiota composed of members of its two dominant bacterial phyla.</title>
        <authorList>
            <person name="Mahowald M.A."/>
            <person name="Rey F.E."/>
            <person name="Seedorf H."/>
            <person name="Turnbaugh P.J."/>
            <person name="Fulton R.S."/>
            <person name="Wollam A."/>
            <person name="Shah N."/>
            <person name="Wang C."/>
            <person name="Magrini V."/>
            <person name="Wilson R.K."/>
            <person name="Cantarel B.L."/>
            <person name="Coutinho P.M."/>
            <person name="Henrissat B."/>
            <person name="Crock L.W."/>
            <person name="Russell A."/>
            <person name="Verberkmoes N.C."/>
            <person name="Hettich R.L."/>
            <person name="Gordon J.I."/>
        </authorList>
    </citation>
    <scope>NUCLEOTIDE SEQUENCE [LARGE SCALE GENOMIC DNA]</scope>
    <source>
        <strain evidence="4">ATCC 27750 / DSM 3376 / VPI C15-48 / C15-B4</strain>
    </source>
</reference>
<dbReference type="HOGENOM" id="CLU_050990_1_0_9"/>
<dbReference type="PIRSF" id="PIRSF033722">
    <property type="entry name" value="DnaD_CA_C3587_prd"/>
    <property type="match status" value="1"/>
</dbReference>
<dbReference type="RefSeq" id="WP_012740141.1">
    <property type="nucleotide sequence ID" value="NC_012778.1"/>
</dbReference>
<protein>
    <recommendedName>
        <fullName evidence="2">DnaB/C C-terminal domain-containing protein</fullName>
    </recommendedName>
</protein>
<dbReference type="InterPro" id="IPR034829">
    <property type="entry name" value="DnaD-like_sf"/>
</dbReference>
<dbReference type="InterPro" id="IPR006343">
    <property type="entry name" value="DnaB/C_C"/>
</dbReference>
<accession>C4Z4M0</accession>
<dbReference type="EMBL" id="CP001104">
    <property type="protein sequence ID" value="ACR72909.1"/>
    <property type="molecule type" value="Genomic_DNA"/>
</dbReference>
<dbReference type="GeneID" id="41356567"/>
<dbReference type="Pfam" id="PF07261">
    <property type="entry name" value="DnaB_2"/>
    <property type="match status" value="2"/>
</dbReference>
<dbReference type="KEGG" id="eel:EUBELI_01920"/>
<evidence type="ECO:0000256" key="1">
    <source>
        <dbReference type="ARBA" id="ARBA00093462"/>
    </source>
</evidence>
<keyword evidence="4" id="KW-1185">Reference proteome</keyword>
<evidence type="ECO:0000313" key="3">
    <source>
        <dbReference type="EMBL" id="ACR72909.1"/>
    </source>
</evidence>
<dbReference type="PANTHER" id="PTHR37293">
    <property type="entry name" value="PHAGE REPLICATION PROTEIN-RELATED"/>
    <property type="match status" value="1"/>
</dbReference>
<sequence length="371" mass="41819">MNNLNLSSETASGYTAVSDLFIDEYVPSANGDFVKVYLYLLRLLSRKNSDLSISSLADTFNQTENDVMRALRYWDKLGLLTLSYDSNKELSGITFRQPDNKPSAPDPDDTNIIHTTFNEASDSIPDAKPAKEPEKIPLKESVEPSRVTVSPDKLSELSSNDDFSMLVFVVQTYLGKTLSEGEINAIVYFYDTLHFPADLIEYLIEYCVSKGKTSLRYIEKVALAWADEGISTVEAAKEEVSNHNEVAYRIMRAFGITGREPGQAEKQLISKWTDVFCFDSDMIIEACNRTLKATHQPSFEYADSILTKWNSSNIRNSEDVKKSDAQYEASKAAKVIKNPASLKQNANRFNNYQQRPKKSDDFYNSLLSNNN</sequence>
<dbReference type="SUPFAM" id="SSF158499">
    <property type="entry name" value="DnaD domain-like"/>
    <property type="match status" value="2"/>
</dbReference>
<feature type="domain" description="DnaB/C C-terminal" evidence="2">
    <location>
        <begin position="257"/>
        <end position="323"/>
    </location>
</feature>
<evidence type="ECO:0000259" key="2">
    <source>
        <dbReference type="Pfam" id="PF07261"/>
    </source>
</evidence>
<dbReference type="Gene3D" id="1.10.10.630">
    <property type="entry name" value="DnaD domain-like"/>
    <property type="match status" value="2"/>
</dbReference>
<evidence type="ECO:0000313" key="4">
    <source>
        <dbReference type="Proteomes" id="UP000001476"/>
    </source>
</evidence>
<feature type="domain" description="DnaB/C C-terminal" evidence="2">
    <location>
        <begin position="169"/>
        <end position="239"/>
    </location>
</feature>
<dbReference type="NCBIfam" id="TIGR01446">
    <property type="entry name" value="DnaD_dom"/>
    <property type="match status" value="2"/>
</dbReference>